<dbReference type="PANTHER" id="PTHR35518:SF2">
    <property type="entry name" value="MAINTENANCE OF TELOMERE CAPPING PROTEIN 6"/>
    <property type="match status" value="1"/>
</dbReference>
<evidence type="ECO:0008006" key="7">
    <source>
        <dbReference type="Google" id="ProtNLM"/>
    </source>
</evidence>
<dbReference type="InterPro" id="IPR051008">
    <property type="entry name" value="Telomere_Capping_Maintenance"/>
</dbReference>
<keyword evidence="4" id="KW-0472">Membrane</keyword>
<keyword evidence="6" id="KW-1185">Reference proteome</keyword>
<dbReference type="Pfam" id="PF26178">
    <property type="entry name" value="PI-PLC_cat"/>
    <property type="match status" value="1"/>
</dbReference>
<dbReference type="SUPFAM" id="SSF51695">
    <property type="entry name" value="PLC-like phosphodiesterases"/>
    <property type="match status" value="1"/>
</dbReference>
<reference evidence="5" key="1">
    <citation type="journal article" date="2023" name="G3 (Bethesda)">
        <title>Whole genome assembly and annotation of the endangered Caribbean coral Acropora cervicornis.</title>
        <authorList>
            <person name="Selwyn J.D."/>
            <person name="Vollmer S.V."/>
        </authorList>
    </citation>
    <scope>NUCLEOTIDE SEQUENCE</scope>
    <source>
        <strain evidence="5">K2</strain>
    </source>
</reference>
<evidence type="ECO:0000313" key="5">
    <source>
        <dbReference type="EMBL" id="KAK2548455.1"/>
    </source>
</evidence>
<dbReference type="PROSITE" id="PS50007">
    <property type="entry name" value="PIPLC_X_DOMAIN"/>
    <property type="match status" value="1"/>
</dbReference>
<dbReference type="EMBL" id="JARQWQ010000146">
    <property type="protein sequence ID" value="KAK2548455.1"/>
    <property type="molecule type" value="Genomic_DNA"/>
</dbReference>
<dbReference type="GO" id="GO:0006629">
    <property type="term" value="P:lipid metabolic process"/>
    <property type="evidence" value="ECO:0007669"/>
    <property type="project" value="InterPro"/>
</dbReference>
<gene>
    <name evidence="5" type="ORF">P5673_031350</name>
</gene>
<organism evidence="5 6">
    <name type="scientific">Acropora cervicornis</name>
    <name type="common">Staghorn coral</name>
    <dbReference type="NCBI Taxonomy" id="6130"/>
    <lineage>
        <taxon>Eukaryota</taxon>
        <taxon>Metazoa</taxon>
        <taxon>Cnidaria</taxon>
        <taxon>Anthozoa</taxon>
        <taxon>Hexacorallia</taxon>
        <taxon>Scleractinia</taxon>
        <taxon>Astrocoeniina</taxon>
        <taxon>Acroporidae</taxon>
        <taxon>Acropora</taxon>
    </lineage>
</organism>
<evidence type="ECO:0000256" key="3">
    <source>
        <dbReference type="ARBA" id="ARBA00022989"/>
    </source>
</evidence>
<proteinExistence type="predicted"/>
<accession>A0AAD9PTN5</accession>
<comment type="subcellular location">
    <subcellularLocation>
        <location evidence="1">Membrane</location>
    </subcellularLocation>
</comment>
<dbReference type="SUPFAM" id="SSF56436">
    <property type="entry name" value="C-type lectin-like"/>
    <property type="match status" value="1"/>
</dbReference>
<evidence type="ECO:0000256" key="1">
    <source>
        <dbReference type="ARBA" id="ARBA00004370"/>
    </source>
</evidence>
<keyword evidence="2" id="KW-0812">Transmembrane</keyword>
<keyword evidence="3" id="KW-1133">Transmembrane helix</keyword>
<dbReference type="GO" id="GO:0008081">
    <property type="term" value="F:phosphoric diester hydrolase activity"/>
    <property type="evidence" value="ECO:0007669"/>
    <property type="project" value="InterPro"/>
</dbReference>
<dbReference type="Proteomes" id="UP001249851">
    <property type="component" value="Unassembled WGS sequence"/>
</dbReference>
<dbReference type="AlphaFoldDB" id="A0AAD9PTN5"/>
<protein>
    <recommendedName>
        <fullName evidence="7">C-type lectin domain-containing protein</fullName>
    </recommendedName>
</protein>
<comment type="caution">
    <text evidence="5">The sequence shown here is derived from an EMBL/GenBank/DDBJ whole genome shotgun (WGS) entry which is preliminary data.</text>
</comment>
<dbReference type="InterPro" id="IPR016187">
    <property type="entry name" value="CTDL_fold"/>
</dbReference>
<dbReference type="Gene3D" id="3.20.20.190">
    <property type="entry name" value="Phosphatidylinositol (PI) phosphodiesterase"/>
    <property type="match status" value="1"/>
</dbReference>
<dbReference type="CDD" id="cd00037">
    <property type="entry name" value="CLECT"/>
    <property type="match status" value="1"/>
</dbReference>
<dbReference type="InterPro" id="IPR017946">
    <property type="entry name" value="PLC-like_Pdiesterase_TIM-brl"/>
</dbReference>
<evidence type="ECO:0000313" key="6">
    <source>
        <dbReference type="Proteomes" id="UP001249851"/>
    </source>
</evidence>
<evidence type="ECO:0000256" key="2">
    <source>
        <dbReference type="ARBA" id="ARBA00022692"/>
    </source>
</evidence>
<dbReference type="PANTHER" id="PTHR35518">
    <property type="entry name" value="MAINTENANCE OF TELOMOERE CAPPING"/>
    <property type="match status" value="1"/>
</dbReference>
<evidence type="ECO:0000256" key="4">
    <source>
        <dbReference type="ARBA" id="ARBA00023136"/>
    </source>
</evidence>
<name>A0AAD9PTN5_ACRCE</name>
<dbReference type="GO" id="GO:0016020">
    <property type="term" value="C:membrane"/>
    <property type="evidence" value="ECO:0007669"/>
    <property type="project" value="UniProtKB-SubCell"/>
</dbReference>
<sequence length="560" mass="64969">MFHHKASWMPQNIRCFVPVFWYIVISSQITAEVTITDVNKQKFFSREKLAIHLTKQHLSQREACILNEAAEFAIRSLRKKKTTLKRILNFEKSTGQSYKIHVLFQNENGLLQDKHFDLYVINTPAGGTRFKLKKKHGRERRESRSKRKVTCNKTSKKANCSRCGYRGVCARGAVKISPWLQFALKTQREIQMDESVNRVQFLGSHNAFNNRASGYGIFDDCDWPLKDHGVCISLANQEFSFTDQLNMGVRHLEIDLWSCFGAIHMSHGDDDFKILSCFPWDEKFTDGMREISEWQKMSRNRNEIIQIYFDDHTTLKNDGEINQSIQRYFGDTVFTPKDKEMKFAGKWPSMKEMRRLNKTLIFVDLNQRHRSAYFHESFWTKAFTVNAYESHLKTCSSTEENSTDTTRVYSDSTYYGPFYNGIKDTGMITDFKKYLLCGVNIPSADQINPELMSTAVFTWAPGEPKEPITDTTCVILSSDTRWYVANCDEKHHFACISKADENNWMLSSDRKKYSEPICPPDTKFSVPHNGLQHQKLVETAKGKTVWVNLSPYIPFLKSEI</sequence>
<reference evidence="5" key="2">
    <citation type="journal article" date="2023" name="Science">
        <title>Genomic signatures of disease resistance in endangered staghorn corals.</title>
        <authorList>
            <person name="Vollmer S.V."/>
            <person name="Selwyn J.D."/>
            <person name="Despard B.A."/>
            <person name="Roesel C.L."/>
        </authorList>
    </citation>
    <scope>NUCLEOTIDE SEQUENCE</scope>
    <source>
        <strain evidence="5">K2</strain>
    </source>
</reference>